<evidence type="ECO:0000256" key="8">
    <source>
        <dbReference type="ARBA" id="ARBA00022889"/>
    </source>
</evidence>
<evidence type="ECO:0000256" key="5">
    <source>
        <dbReference type="ARBA" id="ARBA00022729"/>
    </source>
</evidence>
<evidence type="ECO:0000256" key="2">
    <source>
        <dbReference type="ARBA" id="ARBA00022475"/>
    </source>
</evidence>
<evidence type="ECO:0000256" key="14">
    <source>
        <dbReference type="RuleBase" id="RU004357"/>
    </source>
</evidence>
<evidence type="ECO:0000256" key="13">
    <source>
        <dbReference type="RuleBase" id="RU003318"/>
    </source>
</evidence>
<name>H2ZM00_CIOSA</name>
<reference evidence="17" key="3">
    <citation type="submission" date="2025-09" db="UniProtKB">
        <authorList>
            <consortium name="Ensembl"/>
        </authorList>
    </citation>
    <scope>IDENTIFICATION</scope>
</reference>
<dbReference type="HOGENOM" id="CLU_1577952_0_0_1"/>
<keyword evidence="5" id="KW-0732">Signal</keyword>
<dbReference type="Proteomes" id="UP000007875">
    <property type="component" value="Unassembled WGS sequence"/>
</dbReference>
<dbReference type="PANTHER" id="PTHR24027">
    <property type="entry name" value="CADHERIN-23"/>
    <property type="match status" value="1"/>
</dbReference>
<dbReference type="GeneTree" id="ENSGT00940000157512"/>
<keyword evidence="3 13" id="KW-0812">Transmembrane</keyword>
<evidence type="ECO:0000256" key="10">
    <source>
        <dbReference type="ARBA" id="ARBA00023136"/>
    </source>
</evidence>
<dbReference type="GO" id="GO:0016477">
    <property type="term" value="P:cell migration"/>
    <property type="evidence" value="ECO:0007669"/>
    <property type="project" value="TreeGrafter"/>
</dbReference>
<dbReference type="InterPro" id="IPR002126">
    <property type="entry name" value="Cadherin-like_dom"/>
</dbReference>
<dbReference type="GO" id="GO:0005509">
    <property type="term" value="F:calcium ion binding"/>
    <property type="evidence" value="ECO:0007669"/>
    <property type="project" value="UniProtKB-UniRule"/>
</dbReference>
<dbReference type="Gene3D" id="2.60.40.60">
    <property type="entry name" value="Cadherins"/>
    <property type="match status" value="1"/>
</dbReference>
<dbReference type="GO" id="GO:0007043">
    <property type="term" value="P:cell-cell junction assembly"/>
    <property type="evidence" value="ECO:0007669"/>
    <property type="project" value="TreeGrafter"/>
</dbReference>
<feature type="region of interest" description="Disordered" evidence="15">
    <location>
        <begin position="138"/>
        <end position="169"/>
    </location>
</feature>
<dbReference type="PANTHER" id="PTHR24027:SF422">
    <property type="entry name" value="CADHERIN DOMAIN-CONTAINING PROTEIN"/>
    <property type="match status" value="1"/>
</dbReference>
<comment type="subcellular location">
    <subcellularLocation>
        <location evidence="1 13">Cell membrane</location>
        <topology evidence="1 13">Single-pass type I membrane protein</topology>
    </subcellularLocation>
</comment>
<evidence type="ECO:0000256" key="4">
    <source>
        <dbReference type="ARBA" id="ARBA00022723"/>
    </source>
</evidence>
<feature type="domain" description="Cadherin" evidence="16">
    <location>
        <begin position="3"/>
        <end position="39"/>
    </location>
</feature>
<dbReference type="InterPro" id="IPR039808">
    <property type="entry name" value="Cadherin"/>
</dbReference>
<proteinExistence type="predicted"/>
<keyword evidence="6" id="KW-0677">Repeat</keyword>
<evidence type="ECO:0000256" key="1">
    <source>
        <dbReference type="ARBA" id="ARBA00004251"/>
    </source>
</evidence>
<dbReference type="GO" id="GO:0008013">
    <property type="term" value="F:beta-catenin binding"/>
    <property type="evidence" value="ECO:0007669"/>
    <property type="project" value="TreeGrafter"/>
</dbReference>
<dbReference type="SUPFAM" id="SSF49313">
    <property type="entry name" value="Cadherin-like"/>
    <property type="match status" value="1"/>
</dbReference>
<dbReference type="GO" id="GO:0016342">
    <property type="term" value="C:catenin complex"/>
    <property type="evidence" value="ECO:0007669"/>
    <property type="project" value="TreeGrafter"/>
</dbReference>
<evidence type="ECO:0000256" key="12">
    <source>
        <dbReference type="PROSITE-ProRule" id="PRU00043"/>
    </source>
</evidence>
<dbReference type="CDD" id="cd11304">
    <property type="entry name" value="Cadherin_repeat"/>
    <property type="match status" value="1"/>
</dbReference>
<dbReference type="InterPro" id="IPR015919">
    <property type="entry name" value="Cadherin-like_sf"/>
</dbReference>
<evidence type="ECO:0000256" key="3">
    <source>
        <dbReference type="ARBA" id="ARBA00022692"/>
    </source>
</evidence>
<organism evidence="17 18">
    <name type="scientific">Ciona savignyi</name>
    <name type="common">Pacific transparent sea squirt</name>
    <dbReference type="NCBI Taxonomy" id="51511"/>
    <lineage>
        <taxon>Eukaryota</taxon>
        <taxon>Metazoa</taxon>
        <taxon>Chordata</taxon>
        <taxon>Tunicata</taxon>
        <taxon>Ascidiacea</taxon>
        <taxon>Phlebobranchia</taxon>
        <taxon>Cionidae</taxon>
        <taxon>Ciona</taxon>
    </lineage>
</organism>
<dbReference type="Pfam" id="PF01049">
    <property type="entry name" value="CADH_Y-type_LIR"/>
    <property type="match status" value="1"/>
</dbReference>
<keyword evidence="7 12" id="KW-0106">Calcium</keyword>
<dbReference type="AlphaFoldDB" id="H2ZM00"/>
<keyword evidence="4" id="KW-0479">Metal-binding</keyword>
<evidence type="ECO:0000256" key="11">
    <source>
        <dbReference type="ARBA" id="ARBA00023180"/>
    </source>
</evidence>
<feature type="compositionally biased region" description="Polar residues" evidence="15">
    <location>
        <begin position="150"/>
        <end position="160"/>
    </location>
</feature>
<keyword evidence="18" id="KW-1185">Reference proteome</keyword>
<dbReference type="Ensembl" id="ENSCSAVT00000018818.1">
    <property type="protein sequence ID" value="ENSCSAVP00000018616.1"/>
    <property type="gene ID" value="ENSCSAVG00000010941.1"/>
</dbReference>
<dbReference type="InterPro" id="IPR020894">
    <property type="entry name" value="Cadherin_CS"/>
</dbReference>
<dbReference type="Gene3D" id="4.10.900.10">
    <property type="entry name" value="TCF3-CBD (Catenin binding domain)"/>
    <property type="match status" value="1"/>
</dbReference>
<dbReference type="InterPro" id="IPR027397">
    <property type="entry name" value="Catenin-bd_sf"/>
</dbReference>
<keyword evidence="8 13" id="KW-0130">Cell adhesion</keyword>
<keyword evidence="10" id="KW-0472">Membrane</keyword>
<evidence type="ECO:0000256" key="15">
    <source>
        <dbReference type="SAM" id="MobiDB-lite"/>
    </source>
</evidence>
<protein>
    <recommendedName>
        <fullName evidence="16">Cadherin domain-containing protein</fullName>
    </recommendedName>
</protein>
<dbReference type="PRINTS" id="PR00205">
    <property type="entry name" value="CADHERIN"/>
</dbReference>
<feature type="compositionally biased region" description="Basic and acidic residues" evidence="15">
    <location>
        <begin position="64"/>
        <end position="78"/>
    </location>
</feature>
<evidence type="ECO:0000313" key="18">
    <source>
        <dbReference type="Proteomes" id="UP000007875"/>
    </source>
</evidence>
<dbReference type="FunFam" id="4.10.900.10:FF:000001">
    <property type="entry name" value="Cadherin 2"/>
    <property type="match status" value="1"/>
</dbReference>
<accession>H2ZM00</accession>
<keyword evidence="11" id="KW-0325">Glycoprotein</keyword>
<dbReference type="GO" id="GO:0007156">
    <property type="term" value="P:homophilic cell adhesion via plasma membrane adhesion molecules"/>
    <property type="evidence" value="ECO:0007669"/>
    <property type="project" value="InterPro"/>
</dbReference>
<dbReference type="PROSITE" id="PS00232">
    <property type="entry name" value="CADHERIN_1"/>
    <property type="match status" value="1"/>
</dbReference>
<evidence type="ECO:0000259" key="16">
    <source>
        <dbReference type="PROSITE" id="PS50268"/>
    </source>
</evidence>
<dbReference type="GO" id="GO:0034332">
    <property type="term" value="P:adherens junction organization"/>
    <property type="evidence" value="ECO:0007669"/>
    <property type="project" value="TreeGrafter"/>
</dbReference>
<evidence type="ECO:0000256" key="7">
    <source>
        <dbReference type="ARBA" id="ARBA00022837"/>
    </source>
</evidence>
<evidence type="ECO:0000313" key="17">
    <source>
        <dbReference type="Ensembl" id="ENSCSAVP00000018616.1"/>
    </source>
</evidence>
<dbReference type="PROSITE" id="PS50268">
    <property type="entry name" value="CADHERIN_2"/>
    <property type="match status" value="1"/>
</dbReference>
<dbReference type="GO" id="GO:0045296">
    <property type="term" value="F:cadherin binding"/>
    <property type="evidence" value="ECO:0007669"/>
    <property type="project" value="TreeGrafter"/>
</dbReference>
<dbReference type="GO" id="GO:0005912">
    <property type="term" value="C:adherens junction"/>
    <property type="evidence" value="ECO:0007669"/>
    <property type="project" value="TreeGrafter"/>
</dbReference>
<comment type="function">
    <text evidence="14">Cadherins are calcium-dependent cell adhesion proteins.</text>
</comment>
<dbReference type="InterPro" id="IPR000233">
    <property type="entry name" value="Cadherin_Y-type_LIR"/>
</dbReference>
<sequence>MQSSYKLNVSAHDGNGVPLEPASEITIDVLDENDNPPEFAPSPPSTKVSTVPPYVPPLNGVSPDIRDFINGRKEGEDVDDSRLAFDSLQIYAYEGEGSDAGSLSSLASGSDDSDQNYDYLRDWGPRFDKLANIYGSGRPQWSDGECASVSPPTSYLSSRGTMGRRKTAL</sequence>
<reference evidence="18" key="1">
    <citation type="submission" date="2003-08" db="EMBL/GenBank/DDBJ databases">
        <authorList>
            <person name="Birren B."/>
            <person name="Nusbaum C."/>
            <person name="Abebe A."/>
            <person name="Abouelleil A."/>
            <person name="Adekoya E."/>
            <person name="Ait-zahra M."/>
            <person name="Allen N."/>
            <person name="Allen T."/>
            <person name="An P."/>
            <person name="Anderson M."/>
            <person name="Anderson S."/>
            <person name="Arachchi H."/>
            <person name="Armbruster J."/>
            <person name="Bachantsang P."/>
            <person name="Baldwin J."/>
            <person name="Barry A."/>
            <person name="Bayul T."/>
            <person name="Blitshsteyn B."/>
            <person name="Bloom T."/>
            <person name="Blye J."/>
            <person name="Boguslavskiy L."/>
            <person name="Borowsky M."/>
            <person name="Boukhgalter B."/>
            <person name="Brunache A."/>
            <person name="Butler J."/>
            <person name="Calixte N."/>
            <person name="Calvo S."/>
            <person name="Camarata J."/>
            <person name="Campo K."/>
            <person name="Chang J."/>
            <person name="Cheshatsang Y."/>
            <person name="Citroen M."/>
            <person name="Collymore A."/>
            <person name="Considine T."/>
            <person name="Cook A."/>
            <person name="Cooke P."/>
            <person name="Corum B."/>
            <person name="Cuomo C."/>
            <person name="David R."/>
            <person name="Dawoe T."/>
            <person name="Degray S."/>
            <person name="Dodge S."/>
            <person name="Dooley K."/>
            <person name="Dorje P."/>
            <person name="Dorjee K."/>
            <person name="Dorris L."/>
            <person name="Duffey N."/>
            <person name="Dupes A."/>
            <person name="Elkins T."/>
            <person name="Engels R."/>
            <person name="Erickson J."/>
            <person name="Farina A."/>
            <person name="Faro S."/>
            <person name="Ferreira P."/>
            <person name="Fischer H."/>
            <person name="Fitzgerald M."/>
            <person name="Foley K."/>
            <person name="Gage D."/>
            <person name="Galagan J."/>
            <person name="Gearin G."/>
            <person name="Gnerre S."/>
            <person name="Gnirke A."/>
            <person name="Goyette A."/>
            <person name="Graham J."/>
            <person name="Grandbois E."/>
            <person name="Gyaltsen K."/>
            <person name="Hafez N."/>
            <person name="Hagopian D."/>
            <person name="Hagos B."/>
            <person name="Hall J."/>
            <person name="Hatcher B."/>
            <person name="Heller A."/>
            <person name="Higgins H."/>
            <person name="Honan T."/>
            <person name="Horn A."/>
            <person name="Houde N."/>
            <person name="Hughes L."/>
            <person name="Hulme W."/>
            <person name="Husby E."/>
            <person name="Iliev I."/>
            <person name="Jaffe D."/>
            <person name="Jones C."/>
            <person name="Kamal M."/>
            <person name="Kamat A."/>
            <person name="Kamvysselis M."/>
            <person name="Karlsson E."/>
            <person name="Kells C."/>
            <person name="Kieu A."/>
            <person name="Kisner P."/>
            <person name="Kodira C."/>
            <person name="Kulbokas E."/>
            <person name="Labutti K."/>
            <person name="Lama D."/>
            <person name="Landers T."/>
            <person name="Leger J."/>
            <person name="Levine S."/>
            <person name="Lewis D."/>
            <person name="Lewis T."/>
            <person name="Lindblad-toh K."/>
            <person name="Liu X."/>
            <person name="Lokyitsang T."/>
            <person name="Lokyitsang Y."/>
            <person name="Lucien O."/>
            <person name="Lui A."/>
            <person name="Ma L.J."/>
            <person name="Mabbitt R."/>
            <person name="Macdonald J."/>
            <person name="Maclean C."/>
            <person name="Major J."/>
            <person name="Manning J."/>
            <person name="Marabella R."/>
            <person name="Maru K."/>
            <person name="Matthews C."/>
            <person name="Mauceli E."/>
            <person name="Mccarthy M."/>
            <person name="Mcdonough S."/>
            <person name="Mcghee T."/>
            <person name="Meldrim J."/>
            <person name="Meneus L."/>
            <person name="Mesirov J."/>
            <person name="Mihalev A."/>
            <person name="Mihova T."/>
            <person name="Mikkelsen T."/>
            <person name="Mlenga V."/>
            <person name="Moru K."/>
            <person name="Mozes J."/>
            <person name="Mulrain L."/>
            <person name="Munson G."/>
            <person name="Naylor J."/>
            <person name="Newes C."/>
            <person name="Nguyen C."/>
            <person name="Nguyen N."/>
            <person name="Nguyen T."/>
            <person name="Nicol R."/>
            <person name="Nielsen C."/>
            <person name="Nizzari M."/>
            <person name="Norbu C."/>
            <person name="Norbu N."/>
            <person name="O'donnell P."/>
            <person name="Okoawo O."/>
            <person name="O'leary S."/>
            <person name="Omotosho B."/>
            <person name="O'neill K."/>
            <person name="Osman S."/>
            <person name="Parker S."/>
            <person name="Perrin D."/>
            <person name="Phunkhang P."/>
            <person name="Piqani B."/>
            <person name="Purcell S."/>
            <person name="Rachupka T."/>
            <person name="Ramasamy U."/>
            <person name="Rameau R."/>
            <person name="Ray V."/>
            <person name="Raymond C."/>
            <person name="Retta R."/>
            <person name="Richardson S."/>
            <person name="Rise C."/>
            <person name="Rodriguez J."/>
            <person name="Rogers J."/>
            <person name="Rogov P."/>
            <person name="Rutman M."/>
            <person name="Schupbach R."/>
            <person name="Seaman C."/>
            <person name="Settipalli S."/>
            <person name="Sharpe T."/>
            <person name="Sheridan J."/>
            <person name="Sherpa N."/>
            <person name="Shi J."/>
            <person name="Smirnov S."/>
            <person name="Smith C."/>
            <person name="Sougnez C."/>
            <person name="Spencer B."/>
            <person name="Stalker J."/>
            <person name="Stange-thomann N."/>
            <person name="Stavropoulos S."/>
            <person name="Stetson K."/>
            <person name="Stone C."/>
            <person name="Stone S."/>
            <person name="Stubbs M."/>
            <person name="Talamas J."/>
            <person name="Tchuinga P."/>
            <person name="Tenzing P."/>
            <person name="Tesfaye S."/>
            <person name="Theodore J."/>
            <person name="Thoulutsang Y."/>
            <person name="Topham K."/>
            <person name="Towey S."/>
            <person name="Tsamla T."/>
            <person name="Tsomo N."/>
            <person name="Vallee D."/>
            <person name="Vassiliev H."/>
            <person name="Venkataraman V."/>
            <person name="Vinson J."/>
            <person name="Vo A."/>
            <person name="Wade C."/>
            <person name="Wang S."/>
            <person name="Wangchuk T."/>
            <person name="Wangdi T."/>
            <person name="Whittaker C."/>
            <person name="Wilkinson J."/>
            <person name="Wu Y."/>
            <person name="Wyman D."/>
            <person name="Yadav S."/>
            <person name="Yang S."/>
            <person name="Yang X."/>
            <person name="Yeager S."/>
            <person name="Yee E."/>
            <person name="Young G."/>
            <person name="Zainoun J."/>
            <person name="Zembeck L."/>
            <person name="Zimmer A."/>
            <person name="Zody M."/>
            <person name="Lander E."/>
        </authorList>
    </citation>
    <scope>NUCLEOTIDE SEQUENCE [LARGE SCALE GENOMIC DNA]</scope>
</reference>
<evidence type="ECO:0000256" key="9">
    <source>
        <dbReference type="ARBA" id="ARBA00022989"/>
    </source>
</evidence>
<reference evidence="17" key="2">
    <citation type="submission" date="2025-08" db="UniProtKB">
        <authorList>
            <consortium name="Ensembl"/>
        </authorList>
    </citation>
    <scope>IDENTIFICATION</scope>
</reference>
<keyword evidence="2" id="KW-1003">Cell membrane</keyword>
<evidence type="ECO:0000256" key="6">
    <source>
        <dbReference type="ARBA" id="ARBA00022737"/>
    </source>
</evidence>
<feature type="region of interest" description="Disordered" evidence="15">
    <location>
        <begin position="1"/>
        <end position="20"/>
    </location>
</feature>
<dbReference type="GO" id="GO:0016339">
    <property type="term" value="P:calcium-dependent cell-cell adhesion via plasma membrane cell adhesion molecules"/>
    <property type="evidence" value="ECO:0007669"/>
    <property type="project" value="TreeGrafter"/>
</dbReference>
<dbReference type="GO" id="GO:0000902">
    <property type="term" value="P:cell morphogenesis"/>
    <property type="evidence" value="ECO:0007669"/>
    <property type="project" value="TreeGrafter"/>
</dbReference>
<dbReference type="GO" id="GO:0044331">
    <property type="term" value="P:cell-cell adhesion mediated by cadherin"/>
    <property type="evidence" value="ECO:0007669"/>
    <property type="project" value="TreeGrafter"/>
</dbReference>
<keyword evidence="9" id="KW-1133">Transmembrane helix</keyword>
<feature type="region of interest" description="Disordered" evidence="15">
    <location>
        <begin position="31"/>
        <end position="78"/>
    </location>
</feature>